<protein>
    <submittedName>
        <fullName evidence="1">Uncharacterized protein</fullName>
    </submittedName>
</protein>
<organism evidence="1 2">
    <name type="scientific">Micromonospora rosaria</name>
    <dbReference type="NCBI Taxonomy" id="47874"/>
    <lineage>
        <taxon>Bacteria</taxon>
        <taxon>Bacillati</taxon>
        <taxon>Actinomycetota</taxon>
        <taxon>Actinomycetes</taxon>
        <taxon>Micromonosporales</taxon>
        <taxon>Micromonosporaceae</taxon>
        <taxon>Micromonospora</taxon>
    </lineage>
</organism>
<reference evidence="1 2" key="1">
    <citation type="submission" date="2016-01" db="EMBL/GenBank/DDBJ databases">
        <title>Whole genome sequence and analysis of Micromonospora rosaria DSM 803, which can produce antibacterial substance rosamicin.</title>
        <authorList>
            <person name="Yang H."/>
            <person name="He X."/>
            <person name="Zhu D."/>
        </authorList>
    </citation>
    <scope>NUCLEOTIDE SEQUENCE [LARGE SCALE GENOMIC DNA]</scope>
    <source>
        <strain evidence="1 2">DSM 803</strain>
    </source>
</reference>
<sequence>MKVDDQTEEKVRNALHWAVKRREHEFDASLATFSTRSERSTALELLIAVSRFVTSDICAGVPSSAQVTALAAEISATESWSTVSTDEITAFLTLAARDDPAVDGLSAETFVVTAFVVTASLLAMRPKQEGQWWFDYLDQVESALEATG</sequence>
<evidence type="ECO:0000313" key="2">
    <source>
        <dbReference type="Proteomes" id="UP000070620"/>
    </source>
</evidence>
<keyword evidence="2" id="KW-1185">Reference proteome</keyword>
<dbReference type="RefSeq" id="WP_067360007.1">
    <property type="nucleotide sequence ID" value="NZ_JBIUBN010000001.1"/>
</dbReference>
<dbReference type="AlphaFoldDB" id="A0A136PXW7"/>
<evidence type="ECO:0000313" key="1">
    <source>
        <dbReference type="EMBL" id="KXK63275.1"/>
    </source>
</evidence>
<accession>A0A136PXW7</accession>
<dbReference type="EMBL" id="LRQV01000007">
    <property type="protein sequence ID" value="KXK63275.1"/>
    <property type="molecule type" value="Genomic_DNA"/>
</dbReference>
<dbReference type="OrthoDB" id="3381497at2"/>
<proteinExistence type="predicted"/>
<comment type="caution">
    <text evidence="1">The sequence shown here is derived from an EMBL/GenBank/DDBJ whole genome shotgun (WGS) entry which is preliminary data.</text>
</comment>
<dbReference type="Proteomes" id="UP000070620">
    <property type="component" value="Unassembled WGS sequence"/>
</dbReference>
<gene>
    <name evidence="1" type="ORF">AWW66_04025</name>
</gene>
<name>A0A136PXW7_9ACTN</name>